<dbReference type="Pfam" id="PF13041">
    <property type="entry name" value="PPR_2"/>
    <property type="match status" value="1"/>
</dbReference>
<comment type="caution">
    <text evidence="3">The sequence shown here is derived from an EMBL/GenBank/DDBJ whole genome shotgun (WGS) entry which is preliminary data.</text>
</comment>
<dbReference type="GO" id="GO:0003723">
    <property type="term" value="F:RNA binding"/>
    <property type="evidence" value="ECO:0007669"/>
    <property type="project" value="InterPro"/>
</dbReference>
<dbReference type="Gene3D" id="1.25.40.10">
    <property type="entry name" value="Tetratricopeptide repeat domain"/>
    <property type="match status" value="2"/>
</dbReference>
<dbReference type="Pfam" id="PF01535">
    <property type="entry name" value="PPR"/>
    <property type="match status" value="1"/>
</dbReference>
<evidence type="ECO:0000313" key="4">
    <source>
        <dbReference type="Proteomes" id="UP000288805"/>
    </source>
</evidence>
<dbReference type="AlphaFoldDB" id="A0A438DTY1"/>
<reference evidence="3 4" key="1">
    <citation type="journal article" date="2018" name="PLoS Genet.">
        <title>Population sequencing reveals clonal diversity and ancestral inbreeding in the grapevine cultivar Chardonnay.</title>
        <authorList>
            <person name="Roach M.J."/>
            <person name="Johnson D.L."/>
            <person name="Bohlmann J."/>
            <person name="van Vuuren H.J."/>
            <person name="Jones S.J."/>
            <person name="Pretorius I.S."/>
            <person name="Schmidt S.A."/>
            <person name="Borneman A.R."/>
        </authorList>
    </citation>
    <scope>NUCLEOTIDE SEQUENCE [LARGE SCALE GENOMIC DNA]</scope>
    <source>
        <strain evidence="4">cv. Chardonnay</strain>
        <tissue evidence="3">Leaf</tissue>
    </source>
</reference>
<dbReference type="InterPro" id="IPR002885">
    <property type="entry name" value="PPR_rpt"/>
</dbReference>
<evidence type="ECO:0000313" key="3">
    <source>
        <dbReference type="EMBL" id="RVW38934.1"/>
    </source>
</evidence>
<organism evidence="3 4">
    <name type="scientific">Vitis vinifera</name>
    <name type="common">Grape</name>
    <dbReference type="NCBI Taxonomy" id="29760"/>
    <lineage>
        <taxon>Eukaryota</taxon>
        <taxon>Viridiplantae</taxon>
        <taxon>Streptophyta</taxon>
        <taxon>Embryophyta</taxon>
        <taxon>Tracheophyta</taxon>
        <taxon>Spermatophyta</taxon>
        <taxon>Magnoliopsida</taxon>
        <taxon>eudicotyledons</taxon>
        <taxon>Gunneridae</taxon>
        <taxon>Pentapetalae</taxon>
        <taxon>rosids</taxon>
        <taxon>Vitales</taxon>
        <taxon>Vitaceae</taxon>
        <taxon>Viteae</taxon>
        <taxon>Vitis</taxon>
    </lineage>
</organism>
<sequence>MGAGAATIALATTFPTHADFIKVKEQWLAHLYNSLIRGYLNFVEPHKTLLIFTHMLAHQARPNNLTFPSIIKKAASCLPSLAFMIGTPLHTHVIKRGLSHDLFIQTSLVVLYARLCKVSDACPVFEEISRPCVVSSNAMLDALGKNGDMGSALFLLRACLKEMCIDSSLWEDGVLENVMKIFNGMVVKGVCTWNAMISSMACNGREKQALDLFEKMKMKGLCPDEVTFVAVITACARSKFVVAGLLEEATEFIKSMPFEPDATVLGALLGACKVHGAIELEMKGRDMGHAADWRKAMTEAGISKIPAYSMIDAIASKKDELKMTYYVLVKLQAFINFSPLDD</sequence>
<evidence type="ECO:0000256" key="2">
    <source>
        <dbReference type="PROSITE-ProRule" id="PRU00708"/>
    </source>
</evidence>
<dbReference type="InterPro" id="IPR046960">
    <property type="entry name" value="PPR_At4g14850-like_plant"/>
</dbReference>
<keyword evidence="1" id="KW-0677">Repeat</keyword>
<accession>A0A438DTY1</accession>
<dbReference type="GO" id="GO:0009451">
    <property type="term" value="P:RNA modification"/>
    <property type="evidence" value="ECO:0007669"/>
    <property type="project" value="InterPro"/>
</dbReference>
<dbReference type="Proteomes" id="UP000288805">
    <property type="component" value="Unassembled WGS sequence"/>
</dbReference>
<dbReference type="NCBIfam" id="TIGR00756">
    <property type="entry name" value="PPR"/>
    <property type="match status" value="1"/>
</dbReference>
<dbReference type="PROSITE" id="PS51375">
    <property type="entry name" value="PPR"/>
    <property type="match status" value="1"/>
</dbReference>
<evidence type="ECO:0000256" key="1">
    <source>
        <dbReference type="ARBA" id="ARBA00022737"/>
    </source>
</evidence>
<name>A0A438DTY1_VITVI</name>
<proteinExistence type="predicted"/>
<dbReference type="EMBL" id="QGNW01001499">
    <property type="protein sequence ID" value="RVW38934.1"/>
    <property type="molecule type" value="Genomic_DNA"/>
</dbReference>
<protein>
    <submittedName>
        <fullName evidence="3">Pentatricopeptide repeat-containing protein</fullName>
    </submittedName>
</protein>
<feature type="repeat" description="PPR" evidence="2">
    <location>
        <begin position="189"/>
        <end position="223"/>
    </location>
</feature>
<dbReference type="InterPro" id="IPR011990">
    <property type="entry name" value="TPR-like_helical_dom_sf"/>
</dbReference>
<gene>
    <name evidence="3" type="primary">PCMP-E44_2</name>
    <name evidence="3" type="ORF">CK203_073605</name>
</gene>
<dbReference type="PANTHER" id="PTHR47926">
    <property type="entry name" value="PENTATRICOPEPTIDE REPEAT-CONTAINING PROTEIN"/>
    <property type="match status" value="1"/>
</dbReference>